<gene>
    <name evidence="1" type="ORF">PAT3040_02984</name>
</gene>
<proteinExistence type="predicted"/>
<dbReference type="InterPro" id="IPR015943">
    <property type="entry name" value="WD40/YVTN_repeat-like_dom_sf"/>
</dbReference>
<dbReference type="SUPFAM" id="SSF82171">
    <property type="entry name" value="DPP6 N-terminal domain-like"/>
    <property type="match status" value="1"/>
</dbReference>
<accession>A0A2R5EX61</accession>
<evidence type="ECO:0008006" key="3">
    <source>
        <dbReference type="Google" id="ProtNLM"/>
    </source>
</evidence>
<dbReference type="AlphaFoldDB" id="A0A2R5EX61"/>
<name>A0A2R5EX61_9BACL</name>
<dbReference type="Gene3D" id="2.130.10.10">
    <property type="entry name" value="YVTN repeat-like/Quinoprotein amine dehydrogenase"/>
    <property type="match status" value="1"/>
</dbReference>
<protein>
    <recommendedName>
        <fullName evidence="3">Oligogalacturonate lyase domain-containing protein</fullName>
    </recommendedName>
</protein>
<organism evidence="1 2">
    <name type="scientific">Paenibacillus agaridevorans</name>
    <dbReference type="NCBI Taxonomy" id="171404"/>
    <lineage>
        <taxon>Bacteria</taxon>
        <taxon>Bacillati</taxon>
        <taxon>Bacillota</taxon>
        <taxon>Bacilli</taxon>
        <taxon>Bacillales</taxon>
        <taxon>Paenibacillaceae</taxon>
        <taxon>Paenibacillus</taxon>
    </lineage>
</organism>
<dbReference type="RefSeq" id="WP_108993360.1">
    <property type="nucleotide sequence ID" value="NZ_BDQX01000163.1"/>
</dbReference>
<evidence type="ECO:0000313" key="2">
    <source>
        <dbReference type="Proteomes" id="UP000245202"/>
    </source>
</evidence>
<comment type="caution">
    <text evidence="1">The sequence shown here is derived from an EMBL/GenBank/DDBJ whole genome shotgun (WGS) entry which is preliminary data.</text>
</comment>
<reference evidence="1 2" key="1">
    <citation type="submission" date="2017-08" db="EMBL/GenBank/DDBJ databases">
        <title>Substantial Increase in Enzyme Production by Combined Drug-Resistance Mutations in Paenibacillus agaridevorans.</title>
        <authorList>
            <person name="Tanaka Y."/>
            <person name="Funane K."/>
            <person name="Hosaka T."/>
            <person name="Shiwa Y."/>
            <person name="Fujita N."/>
            <person name="Miyazaki T."/>
            <person name="Yoshikawa H."/>
            <person name="Murakami K."/>
            <person name="Kasahara K."/>
            <person name="Inaoka T."/>
            <person name="Hiraga Y."/>
            <person name="Ochi K."/>
        </authorList>
    </citation>
    <scope>NUCLEOTIDE SEQUENCE [LARGE SCALE GENOMIC DNA]</scope>
    <source>
        <strain evidence="1 2">T-3040</strain>
    </source>
</reference>
<keyword evidence="2" id="KW-1185">Reference proteome</keyword>
<sequence length="409" mass="46546">MTIGQVKHYRFRAYNKGMHPVQIVTPDDGYYIHNFFDVKPWSPSGRYLAVLKLPFQDRLPGPDDEATVCMIDLHNQSIVELSTTTGWGIQVGAHLCWGGSDDELFFNDKEANRVFAYKLNPHTGEKVRLAGSVYQASKDGRYIYSPNLSVINYAQMGYGATLAPEYSCPPPIGASEEDGLWRTDVGTNCRELVFSYKQALDLLPDKRDVEGARFTFFHVKINPQQTRLMQVVRCLFDDERRELRFIVTMNMDGSDAKLSLPYEFWLDGSHHPDWHTNGKEILMNIRLNRLRFCLFAEDGQSFRLTAPFATGGGHPSFSNDGRYILTDAYTTEKEFVNERFEVPIRLVDTIAGTDSRLIDIWTLGGTEIHASLRCDPHPVWSEDNKYICFNGTPEGKRQVLIAEVSNLYG</sequence>
<dbReference type="Proteomes" id="UP000245202">
    <property type="component" value="Unassembled WGS sequence"/>
</dbReference>
<evidence type="ECO:0000313" key="1">
    <source>
        <dbReference type="EMBL" id="GBG08403.1"/>
    </source>
</evidence>
<dbReference type="EMBL" id="BDQX01000163">
    <property type="protein sequence ID" value="GBG08403.1"/>
    <property type="molecule type" value="Genomic_DNA"/>
</dbReference>